<reference evidence="3" key="1">
    <citation type="journal article" date="2019" name="Int. J. Syst. Evol. Microbiol.">
        <title>The Global Catalogue of Microorganisms (GCM) 10K type strain sequencing project: providing services to taxonomists for standard genome sequencing and annotation.</title>
        <authorList>
            <consortium name="The Broad Institute Genomics Platform"/>
            <consortium name="The Broad Institute Genome Sequencing Center for Infectious Disease"/>
            <person name="Wu L."/>
            <person name="Ma J."/>
        </authorList>
    </citation>
    <scope>NUCLEOTIDE SEQUENCE [LARGE SCALE GENOMIC DNA]</scope>
    <source>
        <strain evidence="3">JCM 16021</strain>
    </source>
</reference>
<dbReference type="EMBL" id="BAAAQQ010000002">
    <property type="protein sequence ID" value="GAA2116450.1"/>
    <property type="molecule type" value="Genomic_DNA"/>
</dbReference>
<dbReference type="Proteomes" id="UP001500575">
    <property type="component" value="Unassembled WGS sequence"/>
</dbReference>
<gene>
    <name evidence="2" type="ORF">GCM10009843_06660</name>
</gene>
<evidence type="ECO:0000313" key="2">
    <source>
        <dbReference type="EMBL" id="GAA2116450.1"/>
    </source>
</evidence>
<feature type="chain" id="PRO_5046810438" description="WD40 repeat domain-containing protein" evidence="1">
    <location>
        <begin position="28"/>
        <end position="350"/>
    </location>
</feature>
<protein>
    <recommendedName>
        <fullName evidence="4">WD40 repeat domain-containing protein</fullName>
    </recommendedName>
</protein>
<dbReference type="RefSeq" id="WP_344302195.1">
    <property type="nucleotide sequence ID" value="NZ_BAAAQQ010000002.1"/>
</dbReference>
<feature type="signal peptide" evidence="1">
    <location>
        <begin position="1"/>
        <end position="27"/>
    </location>
</feature>
<evidence type="ECO:0000256" key="1">
    <source>
        <dbReference type="SAM" id="SignalP"/>
    </source>
</evidence>
<dbReference type="SUPFAM" id="SSF69304">
    <property type="entry name" value="Tricorn protease N-terminal domain"/>
    <property type="match status" value="1"/>
</dbReference>
<sequence>MRLRHLLPSVLAALTLPFAAPVTVVHAAAAAAPTITVDPTELSRGEDASIPMIRNGRIVDGDRTLPLPAPNAVMVGRSGDGFVVWSSQDARTPKVWRVDGDGSATMLLRSQEAYATVLATEGDRLVVPKTRIKARETLLTVHDAMTGAVQEQTTVPGFASVLDVADGVGVVGSTNPARTWRWDLGTGLRERLAKDAGYKADLSTDRLAVFDADPFRGGCSVVSSLSDPSSRLSRSCTERVDEFSPDGRRMALVDLLADGLGPNRVIVRSVSGRRLVTYDAPYYFGMVTWERARTLLLQTHTTKRTALVRCVRTECERASKLGPAPDLRPSVTNRLMDPLAPWLARPATRS</sequence>
<keyword evidence="1" id="KW-0732">Signal</keyword>
<accession>A0ABP5JG51</accession>
<keyword evidence="3" id="KW-1185">Reference proteome</keyword>
<proteinExistence type="predicted"/>
<evidence type="ECO:0000313" key="3">
    <source>
        <dbReference type="Proteomes" id="UP001500575"/>
    </source>
</evidence>
<evidence type="ECO:0008006" key="4">
    <source>
        <dbReference type="Google" id="ProtNLM"/>
    </source>
</evidence>
<name>A0ABP5JG51_9ACTN</name>
<organism evidence="2 3">
    <name type="scientific">Nocardioides bigeumensis</name>
    <dbReference type="NCBI Taxonomy" id="433657"/>
    <lineage>
        <taxon>Bacteria</taxon>
        <taxon>Bacillati</taxon>
        <taxon>Actinomycetota</taxon>
        <taxon>Actinomycetes</taxon>
        <taxon>Propionibacteriales</taxon>
        <taxon>Nocardioidaceae</taxon>
        <taxon>Nocardioides</taxon>
    </lineage>
</organism>
<comment type="caution">
    <text evidence="2">The sequence shown here is derived from an EMBL/GenBank/DDBJ whole genome shotgun (WGS) entry which is preliminary data.</text>
</comment>